<feature type="region of interest" description="Disordered" evidence="1">
    <location>
        <begin position="1"/>
        <end position="56"/>
    </location>
</feature>
<gene>
    <name evidence="2" type="ORF">GCM10011499_26180</name>
</gene>
<name>A0A916RHT8_9HYPH</name>
<protein>
    <submittedName>
        <fullName evidence="2">Uncharacterized protein</fullName>
    </submittedName>
</protein>
<sequence>MTLAPPNKSESSGATDEQETARRRDNALRRALTTPPNPKTSGKEDKSQDEKGKPGD</sequence>
<proteinExistence type="predicted"/>
<dbReference type="Proteomes" id="UP000596977">
    <property type="component" value="Unassembled WGS sequence"/>
</dbReference>
<evidence type="ECO:0000313" key="3">
    <source>
        <dbReference type="Proteomes" id="UP000596977"/>
    </source>
</evidence>
<comment type="caution">
    <text evidence="2">The sequence shown here is derived from an EMBL/GenBank/DDBJ whole genome shotgun (WGS) entry which is preliminary data.</text>
</comment>
<reference evidence="2 3" key="1">
    <citation type="journal article" date="2014" name="Int. J. Syst. Evol. Microbiol.">
        <title>Complete genome sequence of Corynebacterium casei LMG S-19264T (=DSM 44701T), isolated from a smear-ripened cheese.</title>
        <authorList>
            <consortium name="US DOE Joint Genome Institute (JGI-PGF)"/>
            <person name="Walter F."/>
            <person name="Albersmeier A."/>
            <person name="Kalinowski J."/>
            <person name="Ruckert C."/>
        </authorList>
    </citation>
    <scope>NUCLEOTIDE SEQUENCE [LARGE SCALE GENOMIC DNA]</scope>
    <source>
        <strain evidence="2 3">CGMCC 1.15896</strain>
    </source>
</reference>
<evidence type="ECO:0000313" key="2">
    <source>
        <dbReference type="EMBL" id="GGA54790.1"/>
    </source>
</evidence>
<dbReference type="AlphaFoldDB" id="A0A916RHT8"/>
<feature type="compositionally biased region" description="Basic and acidic residues" evidence="1">
    <location>
        <begin position="41"/>
        <end position="56"/>
    </location>
</feature>
<feature type="compositionally biased region" description="Basic and acidic residues" evidence="1">
    <location>
        <begin position="19"/>
        <end position="28"/>
    </location>
</feature>
<dbReference type="EMBL" id="BMKB01000004">
    <property type="protein sequence ID" value="GGA54790.1"/>
    <property type="molecule type" value="Genomic_DNA"/>
</dbReference>
<evidence type="ECO:0000256" key="1">
    <source>
        <dbReference type="SAM" id="MobiDB-lite"/>
    </source>
</evidence>
<accession>A0A916RHT8</accession>
<organism evidence="2 3">
    <name type="scientific">Pelagibacterium lentulum</name>
    <dbReference type="NCBI Taxonomy" id="2029865"/>
    <lineage>
        <taxon>Bacteria</taxon>
        <taxon>Pseudomonadati</taxon>
        <taxon>Pseudomonadota</taxon>
        <taxon>Alphaproteobacteria</taxon>
        <taxon>Hyphomicrobiales</taxon>
        <taxon>Devosiaceae</taxon>
        <taxon>Pelagibacterium</taxon>
    </lineage>
</organism>
<keyword evidence="3" id="KW-1185">Reference proteome</keyword>